<dbReference type="OrthoDB" id="1470350at2759"/>
<organism evidence="1">
    <name type="scientific">Homo sapiens</name>
    <name type="common">Human</name>
    <dbReference type="NCBI Taxonomy" id="9606"/>
    <lineage>
        <taxon>Eukaryota</taxon>
        <taxon>Metazoa</taxon>
        <taxon>Chordata</taxon>
        <taxon>Craniata</taxon>
        <taxon>Vertebrata</taxon>
        <taxon>Euteleostomi</taxon>
        <taxon>Mammalia</taxon>
        <taxon>Eutheria</taxon>
        <taxon>Euarchontoglires</taxon>
        <taxon>Primates</taxon>
        <taxon>Haplorrhini</taxon>
        <taxon>Catarrhini</taxon>
        <taxon>Hominidae</taxon>
        <taxon>Homo</taxon>
    </lineage>
</organism>
<dbReference type="AlphaFoldDB" id="L8EC58"/>
<sequence>MEENTVIAVSNLHQRKTQGDVPHHCPVWRCIGEKLEAGSRERQACHLERHLWGLQHGCDYWHIIWSEHRLSQQSTRPLCGEH</sequence>
<evidence type="ECO:0000313" key="1">
    <source>
        <dbReference type="EMBL" id="CCQ42992.1"/>
    </source>
</evidence>
<accession>L8EC58</accession>
<dbReference type="ChiTaRS" id="CYP3A5">
    <property type="organism name" value="human"/>
</dbReference>
<proteinExistence type="predicted"/>
<gene>
    <name evidence="1" type="primary">CYP3A5</name>
</gene>
<reference evidence="1" key="1">
    <citation type="journal article" date="2013" name="PLoS ONE">
        <title>Direct detection of alternative open reading frames translation products in human significantly expands the proteome.</title>
        <authorList>
            <person name="Vanderperre B."/>
            <person name="Lucier J.-F."/>
            <person name="Motard J."/>
            <person name="Tremblay G."/>
            <person name="Vanderperre S."/>
            <person name="Wisztorski M."/>
            <person name="Salzet M."/>
            <person name="Boisvert F.-M."/>
            <person name="Roucou X."/>
        </authorList>
    </citation>
    <scope>NUCLEOTIDE SEQUENCE</scope>
</reference>
<protein>
    <submittedName>
        <fullName evidence="1">Alternative protein CYP3A5</fullName>
    </submittedName>
</protein>
<dbReference type="EMBL" id="HF583495">
    <property type="protein sequence ID" value="CCQ42992.1"/>
    <property type="molecule type" value="Genomic_DNA"/>
</dbReference>
<name>L8EC58_HUMAN</name>